<dbReference type="Gene3D" id="3.80.10.10">
    <property type="entry name" value="Ribonuclease Inhibitor"/>
    <property type="match status" value="1"/>
</dbReference>
<comment type="caution">
    <text evidence="1">The sequence shown here is derived from an EMBL/GenBank/DDBJ whole genome shotgun (WGS) entry which is preliminary data.</text>
</comment>
<dbReference type="Proteomes" id="UP000663870">
    <property type="component" value="Unassembled WGS sequence"/>
</dbReference>
<dbReference type="Proteomes" id="UP000663854">
    <property type="component" value="Unassembled WGS sequence"/>
</dbReference>
<reference evidence="1" key="1">
    <citation type="submission" date="2021-02" db="EMBL/GenBank/DDBJ databases">
        <authorList>
            <person name="Nowell W R."/>
        </authorList>
    </citation>
    <scope>NUCLEOTIDE SEQUENCE</scope>
</reference>
<name>A0A814Y9D8_9BILA</name>
<dbReference type="EMBL" id="CAJNOL010002504">
    <property type="protein sequence ID" value="CAF1507047.1"/>
    <property type="molecule type" value="Genomic_DNA"/>
</dbReference>
<evidence type="ECO:0000313" key="4">
    <source>
        <dbReference type="Proteomes" id="UP000663870"/>
    </source>
</evidence>
<gene>
    <name evidence="2" type="ORF">JXQ802_LOCUS40767</name>
    <name evidence="1" type="ORF">PYM288_LOCUS26132</name>
</gene>
<keyword evidence="4" id="KW-1185">Reference proteome</keyword>
<evidence type="ECO:0000313" key="1">
    <source>
        <dbReference type="EMBL" id="CAF1226008.1"/>
    </source>
</evidence>
<dbReference type="EMBL" id="CAJNOH010001517">
    <property type="protein sequence ID" value="CAF1226008.1"/>
    <property type="molecule type" value="Genomic_DNA"/>
</dbReference>
<proteinExistence type="predicted"/>
<evidence type="ECO:0000313" key="3">
    <source>
        <dbReference type="Proteomes" id="UP000663854"/>
    </source>
</evidence>
<sequence>MGVFNEQFDILLQDSVFTNTLNLVIRSSIDDPILDRLCTDVLPRIRYNVKHLILEPIPVERILLAGNYPNLTSLTLFNFRHDIISSYFIEESIFQHILKHKITELILDNKNIEISWEDYSTFDDLPNLKCFSLICYRSTNTYDTQVIPLLRRMSYLEKLTLYIRPDYRTTFIDGTYLHKEILNYMQRLHAFVFFISTEIEINDTVYHISENDIQTNFYRYRLLSNVDFHSYKAEVIPCYSLIEYPHLTSLEMISVDDY</sequence>
<accession>A0A814Y9D8</accession>
<organism evidence="1 3">
    <name type="scientific">Rotaria sordida</name>
    <dbReference type="NCBI Taxonomy" id="392033"/>
    <lineage>
        <taxon>Eukaryota</taxon>
        <taxon>Metazoa</taxon>
        <taxon>Spiralia</taxon>
        <taxon>Gnathifera</taxon>
        <taxon>Rotifera</taxon>
        <taxon>Eurotatoria</taxon>
        <taxon>Bdelloidea</taxon>
        <taxon>Philodinida</taxon>
        <taxon>Philodinidae</taxon>
        <taxon>Rotaria</taxon>
    </lineage>
</organism>
<dbReference type="InterPro" id="IPR032675">
    <property type="entry name" value="LRR_dom_sf"/>
</dbReference>
<protein>
    <submittedName>
        <fullName evidence="1">Uncharacterized protein</fullName>
    </submittedName>
</protein>
<evidence type="ECO:0000313" key="2">
    <source>
        <dbReference type="EMBL" id="CAF1507047.1"/>
    </source>
</evidence>
<dbReference type="AlphaFoldDB" id="A0A814Y9D8"/>